<dbReference type="PANTHER" id="PTHR30005">
    <property type="entry name" value="EXOPOLYPHOSPHATASE"/>
    <property type="match status" value="1"/>
</dbReference>
<reference evidence="3" key="1">
    <citation type="submission" date="2023-03" db="EMBL/GenBank/DDBJ databases">
        <title>Selenobaculum gbiensis gen. nov. sp. nov., a new bacterium isolated from the gut microbiota of IBD patient.</title>
        <authorList>
            <person name="Yeo S."/>
            <person name="Park H."/>
            <person name="Huh C.S."/>
        </authorList>
    </citation>
    <scope>NUCLEOTIDE SEQUENCE</scope>
    <source>
        <strain evidence="3">ICN-92133</strain>
    </source>
</reference>
<name>A0A9Y2ERV3_9FIRM</name>
<dbReference type="Pfam" id="PF02541">
    <property type="entry name" value="Ppx-GppA"/>
    <property type="match status" value="1"/>
</dbReference>
<dbReference type="CDD" id="cd24052">
    <property type="entry name" value="ASKHA_NBD_HpPPX-GppA-like"/>
    <property type="match status" value="1"/>
</dbReference>
<dbReference type="SUPFAM" id="SSF53067">
    <property type="entry name" value="Actin-like ATPase domain"/>
    <property type="match status" value="2"/>
</dbReference>
<sequence length="307" mass="34929">MVYGVIDIGSNTIRMTIYKVENVKFRVLLHKKDATGLASYVKNGAMSKQGIEKACHVLNKYRMILENFNVQNKYAFATAAFRNISNSREAVDEIEQQTNLKIEVISGEEEGKLSFIGASRLQSLSDGILIDIGGGSTELVIYKKGIYQKALSLQIGSLSAYRDYIVGLHPTIEEKEKIERAVLEKLEQTDDKDFTHAQYKFGYGVGGTVRAVNKLKQNFYQNLQWRNELESKDVYQITEVLMQEREKAPRQLLDVISRIAPYRLRTLMPGLIILNTLLKKYESCLLRVSMSGVREGYLYSKVLSHHT</sequence>
<dbReference type="Gene3D" id="3.30.420.40">
    <property type="match status" value="1"/>
</dbReference>
<evidence type="ECO:0000256" key="1">
    <source>
        <dbReference type="ARBA" id="ARBA00007125"/>
    </source>
</evidence>
<dbReference type="RefSeq" id="WP_147669995.1">
    <property type="nucleotide sequence ID" value="NZ_CP120678.1"/>
</dbReference>
<keyword evidence="4" id="KW-1185">Reference proteome</keyword>
<dbReference type="InterPro" id="IPR003695">
    <property type="entry name" value="Ppx_GppA_N"/>
</dbReference>
<gene>
    <name evidence="3" type="ORF">P3F81_09920</name>
</gene>
<evidence type="ECO:0000259" key="2">
    <source>
        <dbReference type="Pfam" id="PF02541"/>
    </source>
</evidence>
<evidence type="ECO:0000313" key="4">
    <source>
        <dbReference type="Proteomes" id="UP001243623"/>
    </source>
</evidence>
<dbReference type="Proteomes" id="UP001243623">
    <property type="component" value="Chromosome"/>
</dbReference>
<comment type="similarity">
    <text evidence="1">Belongs to the GppA/Ppx family.</text>
</comment>
<accession>A0A9Y2ERV3</accession>
<protein>
    <submittedName>
        <fullName evidence="3">Phosphatase</fullName>
    </submittedName>
</protein>
<dbReference type="GO" id="GO:0006357">
    <property type="term" value="P:regulation of transcription by RNA polymerase II"/>
    <property type="evidence" value="ECO:0007669"/>
    <property type="project" value="TreeGrafter"/>
</dbReference>
<dbReference type="EMBL" id="CP120678">
    <property type="protein sequence ID" value="WIW70203.1"/>
    <property type="molecule type" value="Genomic_DNA"/>
</dbReference>
<proteinExistence type="inferred from homology"/>
<dbReference type="KEGG" id="sgbi:P3F81_09920"/>
<dbReference type="Gene3D" id="3.30.420.150">
    <property type="entry name" value="Exopolyphosphatase. Domain 2"/>
    <property type="match status" value="1"/>
</dbReference>
<feature type="domain" description="Ppx/GppA phosphatase N-terminal" evidence="2">
    <location>
        <begin position="16"/>
        <end position="305"/>
    </location>
</feature>
<organism evidence="3 4">
    <name type="scientific">Selenobaculum gibii</name>
    <dbReference type="NCBI Taxonomy" id="3054208"/>
    <lineage>
        <taxon>Bacteria</taxon>
        <taxon>Bacillati</taxon>
        <taxon>Bacillota</taxon>
        <taxon>Negativicutes</taxon>
        <taxon>Selenomonadales</taxon>
        <taxon>Selenomonadaceae</taxon>
        <taxon>Selenobaculum</taxon>
    </lineage>
</organism>
<dbReference type="InterPro" id="IPR043129">
    <property type="entry name" value="ATPase_NBD"/>
</dbReference>
<dbReference type="AlphaFoldDB" id="A0A9Y2ERV3"/>
<dbReference type="InterPro" id="IPR050273">
    <property type="entry name" value="GppA/Ppx_hydrolase"/>
</dbReference>
<dbReference type="PANTHER" id="PTHR30005:SF0">
    <property type="entry name" value="RETROGRADE REGULATION PROTEIN 2"/>
    <property type="match status" value="1"/>
</dbReference>
<evidence type="ECO:0000313" key="3">
    <source>
        <dbReference type="EMBL" id="WIW70203.1"/>
    </source>
</evidence>